<dbReference type="InterPro" id="IPR003598">
    <property type="entry name" value="Ig_sub2"/>
</dbReference>
<protein>
    <recommendedName>
        <fullName evidence="2">Ig-like domain-containing protein</fullName>
    </recommendedName>
</protein>
<sequence>MRDKMRLLGRFSVWIDGYVTSSWSHSFLLWLICCCCFSESKEHHRRYNTGTRHSGNHHSVPAENLVPQEPPAFESTTPVNVTVEKGQAAFLHCKIKNQGDYTVSWVRYVRGDFNIVAIGTDVFIPDNRFSLVRIPGSADWTLRIVSVRPSDEGSYECQIGTTPKMGRNITLQVIVARAIIKGSREANVGQDLNLTCYVASSFPTPTNNIIRWYHNESHLKYDASVISGHQIEIFQSPNGMFSRLFIRSAQPFHAGKYTCSQNAAESSTIFVQILPSKHPVAMSRTNSAEPLGPSFRLTTLCSTALLFLTVINSRRK</sequence>
<dbReference type="SMART" id="SM00409">
    <property type="entry name" value="IG"/>
    <property type="match status" value="2"/>
</dbReference>
<dbReference type="SMART" id="SM00406">
    <property type="entry name" value="IGv"/>
    <property type="match status" value="1"/>
</dbReference>
<dbReference type="Pfam" id="PF07686">
    <property type="entry name" value="V-set"/>
    <property type="match status" value="1"/>
</dbReference>
<dbReference type="STRING" id="947166.A0A1D1VTQ9"/>
<organism evidence="3 4">
    <name type="scientific">Ramazzottius varieornatus</name>
    <name type="common">Water bear</name>
    <name type="synonym">Tardigrade</name>
    <dbReference type="NCBI Taxonomy" id="947166"/>
    <lineage>
        <taxon>Eukaryota</taxon>
        <taxon>Metazoa</taxon>
        <taxon>Ecdysozoa</taxon>
        <taxon>Tardigrada</taxon>
        <taxon>Eutardigrada</taxon>
        <taxon>Parachela</taxon>
        <taxon>Hypsibioidea</taxon>
        <taxon>Ramazzottiidae</taxon>
        <taxon>Ramazzottius</taxon>
    </lineage>
</organism>
<dbReference type="SMART" id="SM00408">
    <property type="entry name" value="IGc2"/>
    <property type="match status" value="2"/>
</dbReference>
<reference evidence="3 4" key="1">
    <citation type="journal article" date="2016" name="Nat. Commun.">
        <title>Extremotolerant tardigrade genome and improved radiotolerance of human cultured cells by tardigrade-unique protein.</title>
        <authorList>
            <person name="Hashimoto T."/>
            <person name="Horikawa D.D."/>
            <person name="Saito Y."/>
            <person name="Kuwahara H."/>
            <person name="Kozuka-Hata H."/>
            <person name="Shin-I T."/>
            <person name="Minakuchi Y."/>
            <person name="Ohishi K."/>
            <person name="Motoyama A."/>
            <person name="Aizu T."/>
            <person name="Enomoto A."/>
            <person name="Kondo K."/>
            <person name="Tanaka S."/>
            <person name="Hara Y."/>
            <person name="Koshikawa S."/>
            <person name="Sagara H."/>
            <person name="Miura T."/>
            <person name="Yokobori S."/>
            <person name="Miyagawa K."/>
            <person name="Suzuki Y."/>
            <person name="Kubo T."/>
            <person name="Oyama M."/>
            <person name="Kohara Y."/>
            <person name="Fujiyama A."/>
            <person name="Arakawa K."/>
            <person name="Katayama T."/>
            <person name="Toyoda A."/>
            <person name="Kunieda T."/>
        </authorList>
    </citation>
    <scope>NUCLEOTIDE SEQUENCE [LARGE SCALE GENOMIC DNA]</scope>
    <source>
        <strain evidence="3 4">YOKOZUNA-1</strain>
    </source>
</reference>
<feature type="region of interest" description="Disordered" evidence="1">
    <location>
        <begin position="49"/>
        <end position="71"/>
    </location>
</feature>
<dbReference type="SUPFAM" id="SSF48726">
    <property type="entry name" value="Immunoglobulin"/>
    <property type="match status" value="2"/>
</dbReference>
<dbReference type="Proteomes" id="UP000186922">
    <property type="component" value="Unassembled WGS sequence"/>
</dbReference>
<evidence type="ECO:0000313" key="3">
    <source>
        <dbReference type="EMBL" id="GAV04276.1"/>
    </source>
</evidence>
<dbReference type="PANTHER" id="PTHR23279:SF41">
    <property type="entry name" value="DEFECTIVE PROBOSCIS EXTENSION RESPONSE 4-RELATED"/>
    <property type="match status" value="1"/>
</dbReference>
<evidence type="ECO:0000313" key="4">
    <source>
        <dbReference type="Proteomes" id="UP000186922"/>
    </source>
</evidence>
<dbReference type="GO" id="GO:0032589">
    <property type="term" value="C:neuron projection membrane"/>
    <property type="evidence" value="ECO:0007669"/>
    <property type="project" value="TreeGrafter"/>
</dbReference>
<accession>A0A1D1VTQ9</accession>
<dbReference type="InterPro" id="IPR013106">
    <property type="entry name" value="Ig_V-set"/>
</dbReference>
<proteinExistence type="predicted"/>
<dbReference type="GO" id="GO:0050808">
    <property type="term" value="P:synapse organization"/>
    <property type="evidence" value="ECO:0007669"/>
    <property type="project" value="TreeGrafter"/>
</dbReference>
<dbReference type="InterPro" id="IPR003599">
    <property type="entry name" value="Ig_sub"/>
</dbReference>
<dbReference type="InterPro" id="IPR007110">
    <property type="entry name" value="Ig-like_dom"/>
</dbReference>
<dbReference type="EMBL" id="BDGG01000010">
    <property type="protein sequence ID" value="GAV04276.1"/>
    <property type="molecule type" value="Genomic_DNA"/>
</dbReference>
<evidence type="ECO:0000256" key="1">
    <source>
        <dbReference type="SAM" id="MobiDB-lite"/>
    </source>
</evidence>
<dbReference type="InterPro" id="IPR037448">
    <property type="entry name" value="Zig-8"/>
</dbReference>
<dbReference type="Pfam" id="PF13927">
    <property type="entry name" value="Ig_3"/>
    <property type="match status" value="1"/>
</dbReference>
<keyword evidence="4" id="KW-1185">Reference proteome</keyword>
<name>A0A1D1VTQ9_RAMVA</name>
<dbReference type="OrthoDB" id="190835at2759"/>
<gene>
    <name evidence="3" type="primary">RvY_14581</name>
    <name evidence="3" type="synonym">RvY_14581.1</name>
    <name evidence="3" type="ORF">RvY_14581-1</name>
</gene>
<dbReference type="PROSITE" id="PS50835">
    <property type="entry name" value="IG_LIKE"/>
    <property type="match status" value="2"/>
</dbReference>
<dbReference type="AlphaFoldDB" id="A0A1D1VTQ9"/>
<dbReference type="Gene3D" id="2.60.40.10">
    <property type="entry name" value="Immunoglobulins"/>
    <property type="match status" value="2"/>
</dbReference>
<dbReference type="PANTHER" id="PTHR23279">
    <property type="entry name" value="DEFECTIVE PROBOSCIS EXTENSION RESPONSE DPR -RELATED"/>
    <property type="match status" value="1"/>
</dbReference>
<evidence type="ECO:0000259" key="2">
    <source>
        <dbReference type="PROSITE" id="PS50835"/>
    </source>
</evidence>
<feature type="domain" description="Ig-like" evidence="2">
    <location>
        <begin position="71"/>
        <end position="170"/>
    </location>
</feature>
<comment type="caution">
    <text evidence="3">The sequence shown here is derived from an EMBL/GenBank/DDBJ whole genome shotgun (WGS) entry which is preliminary data.</text>
</comment>
<dbReference type="InterPro" id="IPR013783">
    <property type="entry name" value="Ig-like_fold"/>
</dbReference>
<feature type="domain" description="Ig-like" evidence="2">
    <location>
        <begin position="189"/>
        <end position="270"/>
    </location>
</feature>
<dbReference type="InterPro" id="IPR036179">
    <property type="entry name" value="Ig-like_dom_sf"/>
</dbReference>